<proteinExistence type="predicted"/>
<evidence type="ECO:0000256" key="1">
    <source>
        <dbReference type="SAM" id="SignalP"/>
    </source>
</evidence>
<dbReference type="Proteomes" id="UP000265000">
    <property type="component" value="Unplaced"/>
</dbReference>
<evidence type="ECO:0000313" key="3">
    <source>
        <dbReference type="Proteomes" id="UP000265000"/>
    </source>
</evidence>
<protein>
    <submittedName>
        <fullName evidence="2">Uncharacterized protein</fullName>
    </submittedName>
</protein>
<keyword evidence="3" id="KW-1185">Reference proteome</keyword>
<accession>A0A3Q2QPW9</accession>
<reference evidence="2" key="1">
    <citation type="submission" date="2025-08" db="UniProtKB">
        <authorList>
            <consortium name="Ensembl"/>
        </authorList>
    </citation>
    <scope>IDENTIFICATION</scope>
</reference>
<feature type="signal peptide" evidence="1">
    <location>
        <begin position="1"/>
        <end position="22"/>
    </location>
</feature>
<keyword evidence="1" id="KW-0732">Signal</keyword>
<feature type="chain" id="PRO_5018525304" evidence="1">
    <location>
        <begin position="23"/>
        <end position="112"/>
    </location>
</feature>
<sequence length="112" mass="12102">MTIKMILLKFFTLTGGSTSTFSYDLSGPALTALYNKRVYLAEVLRRPLGNLPVAVGKISHCGVRSVKLKPGSGLILSVVEITAKNMRRHGPSSTSCCHHLLGLCGDSHMLLF</sequence>
<organism evidence="2 3">
    <name type="scientific">Fundulus heteroclitus</name>
    <name type="common">Killifish</name>
    <name type="synonym">Mummichog</name>
    <dbReference type="NCBI Taxonomy" id="8078"/>
    <lineage>
        <taxon>Eukaryota</taxon>
        <taxon>Metazoa</taxon>
        <taxon>Chordata</taxon>
        <taxon>Craniata</taxon>
        <taxon>Vertebrata</taxon>
        <taxon>Euteleostomi</taxon>
        <taxon>Actinopterygii</taxon>
        <taxon>Neopterygii</taxon>
        <taxon>Teleostei</taxon>
        <taxon>Neoteleostei</taxon>
        <taxon>Acanthomorphata</taxon>
        <taxon>Ovalentaria</taxon>
        <taxon>Atherinomorphae</taxon>
        <taxon>Cyprinodontiformes</taxon>
        <taxon>Fundulidae</taxon>
        <taxon>Fundulus</taxon>
    </lineage>
</organism>
<reference evidence="2" key="2">
    <citation type="submission" date="2025-09" db="UniProtKB">
        <authorList>
            <consortium name="Ensembl"/>
        </authorList>
    </citation>
    <scope>IDENTIFICATION</scope>
</reference>
<dbReference type="AlphaFoldDB" id="A0A3Q2QPW9"/>
<dbReference type="Ensembl" id="ENSFHET00000020735.1">
    <property type="protein sequence ID" value="ENSFHEP00000029813.1"/>
    <property type="gene ID" value="ENSFHEG00000014730.1"/>
</dbReference>
<name>A0A3Q2QPW9_FUNHE</name>
<evidence type="ECO:0000313" key="2">
    <source>
        <dbReference type="Ensembl" id="ENSFHEP00000029813.1"/>
    </source>
</evidence>